<evidence type="ECO:0000256" key="9">
    <source>
        <dbReference type="SAM" id="MobiDB-lite"/>
    </source>
</evidence>
<keyword evidence="4" id="KW-0548">Nucleotidyltransferase</keyword>
<name>A0A381THN6_9ZZZZ</name>
<dbReference type="InterPro" id="IPR038120">
    <property type="entry name" value="Rpb1_funnel_sf"/>
</dbReference>
<dbReference type="PANTHER" id="PTHR19376">
    <property type="entry name" value="DNA-DIRECTED RNA POLYMERASE"/>
    <property type="match status" value="1"/>
</dbReference>
<accession>A0A381THN6</accession>
<dbReference type="Pfam" id="PF04997">
    <property type="entry name" value="RNA_pol_Rpb1_1"/>
    <property type="match status" value="1"/>
</dbReference>
<dbReference type="InterPro" id="IPR006592">
    <property type="entry name" value="RNA_pol_N"/>
</dbReference>
<evidence type="ECO:0000256" key="4">
    <source>
        <dbReference type="ARBA" id="ARBA00022695"/>
    </source>
</evidence>
<dbReference type="Pfam" id="PF04983">
    <property type="entry name" value="RNA_pol_Rpb1_3"/>
    <property type="match status" value="1"/>
</dbReference>
<dbReference type="InterPro" id="IPR007083">
    <property type="entry name" value="RNA_pol_Rpb1_4"/>
</dbReference>
<dbReference type="GO" id="GO:0003899">
    <property type="term" value="F:DNA-directed RNA polymerase activity"/>
    <property type="evidence" value="ECO:0007669"/>
    <property type="project" value="UniProtKB-EC"/>
</dbReference>
<keyword evidence="6" id="KW-0804">Transcription</keyword>
<dbReference type="GO" id="GO:0000428">
    <property type="term" value="C:DNA-directed RNA polymerase complex"/>
    <property type="evidence" value="ECO:0007669"/>
    <property type="project" value="UniProtKB-KW"/>
</dbReference>
<feature type="coiled-coil region" evidence="8">
    <location>
        <begin position="122"/>
        <end position="167"/>
    </location>
</feature>
<dbReference type="Pfam" id="PF04998">
    <property type="entry name" value="RNA_pol_Rpb1_5"/>
    <property type="match status" value="1"/>
</dbReference>
<dbReference type="Pfam" id="PF00623">
    <property type="entry name" value="RNA_pol_Rpb1_2"/>
    <property type="match status" value="2"/>
</dbReference>
<evidence type="ECO:0000256" key="3">
    <source>
        <dbReference type="ARBA" id="ARBA00022679"/>
    </source>
</evidence>
<keyword evidence="8" id="KW-0175">Coiled coil</keyword>
<evidence type="ECO:0000259" key="10">
    <source>
        <dbReference type="SMART" id="SM00663"/>
    </source>
</evidence>
<keyword evidence="2" id="KW-0240">DNA-directed RNA polymerase</keyword>
<dbReference type="Gene3D" id="1.10.274.100">
    <property type="entry name" value="RNA polymerase Rpb1, domain 3"/>
    <property type="match status" value="2"/>
</dbReference>
<dbReference type="InterPro" id="IPR044893">
    <property type="entry name" value="RNA_pol_Rpb1_clamp_domain"/>
</dbReference>
<dbReference type="NCBIfam" id="TIGR02386">
    <property type="entry name" value="rpoC_TIGR"/>
    <property type="match status" value="1"/>
</dbReference>
<dbReference type="SUPFAM" id="SSF64484">
    <property type="entry name" value="beta and beta-prime subunits of DNA dependent RNA-polymerase"/>
    <property type="match status" value="1"/>
</dbReference>
<dbReference type="Gene3D" id="2.40.40.20">
    <property type="match status" value="1"/>
</dbReference>
<dbReference type="InterPro" id="IPR000722">
    <property type="entry name" value="RNA_pol_asu"/>
</dbReference>
<keyword evidence="5" id="KW-0479">Metal-binding</keyword>
<evidence type="ECO:0000256" key="1">
    <source>
        <dbReference type="ARBA" id="ARBA00012418"/>
    </source>
</evidence>
<dbReference type="Gene3D" id="1.10.1790.20">
    <property type="match status" value="2"/>
</dbReference>
<dbReference type="HAMAP" id="MF_01322">
    <property type="entry name" value="RNApol_bact_RpoC"/>
    <property type="match status" value="1"/>
</dbReference>
<comment type="catalytic activity">
    <reaction evidence="7">
        <text>RNA(n) + a ribonucleoside 5'-triphosphate = RNA(n+1) + diphosphate</text>
        <dbReference type="Rhea" id="RHEA:21248"/>
        <dbReference type="Rhea" id="RHEA-COMP:14527"/>
        <dbReference type="Rhea" id="RHEA-COMP:17342"/>
        <dbReference type="ChEBI" id="CHEBI:33019"/>
        <dbReference type="ChEBI" id="CHEBI:61557"/>
        <dbReference type="ChEBI" id="CHEBI:140395"/>
        <dbReference type="EC" id="2.7.7.6"/>
    </reaction>
</comment>
<evidence type="ECO:0000256" key="7">
    <source>
        <dbReference type="ARBA" id="ARBA00048552"/>
    </source>
</evidence>
<dbReference type="Gene3D" id="1.10.132.30">
    <property type="match status" value="1"/>
</dbReference>
<proteinExistence type="inferred from homology"/>
<reference evidence="11" key="1">
    <citation type="submission" date="2018-05" db="EMBL/GenBank/DDBJ databases">
        <authorList>
            <person name="Lanie J.A."/>
            <person name="Ng W.-L."/>
            <person name="Kazmierczak K.M."/>
            <person name="Andrzejewski T.M."/>
            <person name="Davidsen T.M."/>
            <person name="Wayne K.J."/>
            <person name="Tettelin H."/>
            <person name="Glass J.I."/>
            <person name="Rusch D."/>
            <person name="Podicherti R."/>
            <person name="Tsui H.-C.T."/>
            <person name="Winkler M.E."/>
        </authorList>
    </citation>
    <scope>NUCLEOTIDE SEQUENCE</scope>
</reference>
<protein>
    <recommendedName>
        <fullName evidence="1">DNA-directed RNA polymerase</fullName>
        <ecNumber evidence="1">2.7.7.6</ecNumber>
    </recommendedName>
</protein>
<dbReference type="CDD" id="cd01609">
    <property type="entry name" value="RNAP_beta'_N"/>
    <property type="match status" value="1"/>
</dbReference>
<keyword evidence="3" id="KW-0808">Transferase</keyword>
<dbReference type="InterPro" id="IPR007081">
    <property type="entry name" value="RNA_pol_Rpb1_5"/>
</dbReference>
<gene>
    <name evidence="11" type="ORF">METZ01_LOCUS68470</name>
</gene>
<dbReference type="InterPro" id="IPR007080">
    <property type="entry name" value="RNA_pol_Rpb1_1"/>
</dbReference>
<dbReference type="SMART" id="SM00663">
    <property type="entry name" value="RPOLA_N"/>
    <property type="match status" value="1"/>
</dbReference>
<feature type="non-terminal residue" evidence="11">
    <location>
        <position position="1"/>
    </location>
</feature>
<dbReference type="CDD" id="cd02655">
    <property type="entry name" value="RNAP_beta'_C"/>
    <property type="match status" value="1"/>
</dbReference>
<sequence length="1308" mass="145400">GKYKRIRYRGVICDRCGVEVTRSRVRRERMGHIELAAPVAHIWFSKGTPSRLGLLMDLSPRNLERVLYFAQHIIIKVDHDLRDSVKDQEKQKYEQNVETVKTTFRESFSEVSGVSIEEEDLLEETERNVVEKLDLTEEIKSEVDVLLEGLEQGLEDLQSEYENKVDELDGLKPLQLITEGRLRELKEKFGDVFQAGMGAESIMEFLKNIDLPALRDSLLYEMQSTSGQRRKKAIKRLRIVEAFRRSGNRIGWMVLKVLPVLPPELRPMVQLDGGRFATSDLNDLYRRVINRNNRLRRLMELGAPEIIVRNEKRMLQEAVDALIDNGRRGRPIQGSHNHKLKSLSDLLRGKQGRFRQNLLGKRVDYSGRSVIVAGPELELHQCGLPKRMALELFKPFVMHKLVLLGMSPNIKSAKRMVERATDHVWDILEDVIRERPVLLNRAPTLHRLGIQAFMPVLIEGSAIQLHPLVCTAFNADFDGDQMAVHVPLSQMAVLEAKETMLSTRNMLSPASGDPLVAPTLDMVLGCYYLTNIRSNAVGTGKTFMSFDSAKLAWSTGYLDLQAEIKVWNSREDNGWIDTSVGRVLFNEMLPLELNFRNQVVDKGALKDLTGECYRLIGADQTASTLDRIKSLGFHYAMMSGITIAINDIRVSSRKKQVIDTAEKQIESFADDYMQGLMTEEERYSHAVDTWTNASDEMEAIVKDELNSFGGIAVMAVSGAKGNIAQIKQMAGMRGLMSNPKGRIIDLPIKSSFREGLTALEYFISTHGARKGLADTALRTADSGYLTRRLTDVSQDVIILMEDCGTTEGVTLVPTSLNEPLLASMEDRALGRMSAGPVVNPETGEIIIDRSEEINESVLERMKESNVTAVLVRSPLTCQTPRGLCQLCYGRSPATGHLVKMGEAVGIIAAQSIGEPGTQLTMRTFHTGGVAGIDITSGLPRVEELFEARVPKGAAVLSDIDGRLEVFEELEGRRLKITNSEDYREDYILPDKSKVLVKNGQEIEAGTKMAQPSKIKKGSEDQTLEVVSNVGGKVAVNGSTISVIWSDVEEREYFVPSSAMLLVNDGEEVMAGEALTVGPLNPHDILRVKGREEVERYMVSEVQRVYRSQGVSIHDRHIEVVTRQMMRRVHVETTGDTDYIPAQIIDIFDFQAKNAKILAEGGEPATARPVLLGVTRSSLLTDSFLAAASFQETTRVLTEASAGGAVDQLRGLKENVIIGRLIPARTHQDLGKSEEGLLGVNELTLDDVELGLLSSGLLDDISEGPSGQVVADDLQDSIIQTEELVVEQDMDEPTDEQLASLESEEQESV</sequence>
<organism evidence="11">
    <name type="scientific">marine metagenome</name>
    <dbReference type="NCBI Taxonomy" id="408172"/>
    <lineage>
        <taxon>unclassified sequences</taxon>
        <taxon>metagenomes</taxon>
        <taxon>ecological metagenomes</taxon>
    </lineage>
</organism>
<dbReference type="InterPro" id="IPR007066">
    <property type="entry name" value="RNA_pol_Rpb1_3"/>
</dbReference>
<dbReference type="InterPro" id="IPR042102">
    <property type="entry name" value="RNA_pol_Rpb1_3_sf"/>
</dbReference>
<dbReference type="Gene3D" id="1.10.150.390">
    <property type="match status" value="1"/>
</dbReference>
<evidence type="ECO:0000313" key="11">
    <source>
        <dbReference type="EMBL" id="SVA15616.1"/>
    </source>
</evidence>
<dbReference type="GO" id="GO:0046872">
    <property type="term" value="F:metal ion binding"/>
    <property type="evidence" value="ECO:0007669"/>
    <property type="project" value="UniProtKB-KW"/>
</dbReference>
<dbReference type="Pfam" id="PF05000">
    <property type="entry name" value="RNA_pol_Rpb1_4"/>
    <property type="match status" value="1"/>
</dbReference>
<dbReference type="GO" id="GO:0006351">
    <property type="term" value="P:DNA-templated transcription"/>
    <property type="evidence" value="ECO:0007669"/>
    <property type="project" value="InterPro"/>
</dbReference>
<feature type="region of interest" description="Disordered" evidence="9">
    <location>
        <begin position="1286"/>
        <end position="1308"/>
    </location>
</feature>
<dbReference type="PANTHER" id="PTHR19376:SF54">
    <property type="entry name" value="DNA-DIRECTED RNA POLYMERASE SUBUNIT BETA"/>
    <property type="match status" value="1"/>
</dbReference>
<dbReference type="EC" id="2.7.7.6" evidence="1"/>
<evidence type="ECO:0000256" key="2">
    <source>
        <dbReference type="ARBA" id="ARBA00022478"/>
    </source>
</evidence>
<feature type="domain" description="RNA polymerase N-terminal" evidence="10">
    <location>
        <begin position="251"/>
        <end position="530"/>
    </location>
</feature>
<evidence type="ECO:0000256" key="6">
    <source>
        <dbReference type="ARBA" id="ARBA00023163"/>
    </source>
</evidence>
<dbReference type="EMBL" id="UINC01004611">
    <property type="protein sequence ID" value="SVA15616.1"/>
    <property type="molecule type" value="Genomic_DNA"/>
</dbReference>
<evidence type="ECO:0000256" key="8">
    <source>
        <dbReference type="SAM" id="Coils"/>
    </source>
</evidence>
<dbReference type="Gene3D" id="4.10.860.120">
    <property type="entry name" value="RNA polymerase II, clamp domain"/>
    <property type="match status" value="1"/>
</dbReference>
<dbReference type="GO" id="GO:0003677">
    <property type="term" value="F:DNA binding"/>
    <property type="evidence" value="ECO:0007669"/>
    <property type="project" value="InterPro"/>
</dbReference>
<dbReference type="InterPro" id="IPR045867">
    <property type="entry name" value="DNA-dir_RpoC_beta_prime"/>
</dbReference>
<dbReference type="InterPro" id="IPR012754">
    <property type="entry name" value="DNA-dir_RpoC_beta_prime_bact"/>
</dbReference>
<dbReference type="Gene3D" id="1.10.40.90">
    <property type="match status" value="1"/>
</dbReference>
<dbReference type="Gene3D" id="2.40.50.100">
    <property type="match status" value="2"/>
</dbReference>
<evidence type="ECO:0000256" key="5">
    <source>
        <dbReference type="ARBA" id="ARBA00022723"/>
    </source>
</evidence>